<comment type="similarity">
    <text evidence="1">Belongs to the peptidase S1C family.</text>
</comment>
<reference evidence="7 8" key="1">
    <citation type="submission" date="2023-06" db="EMBL/GenBank/DDBJ databases">
        <title>Five Gram-positive bacteria isolated from mangrove sediments in Shenzhen, Guangdong, China.</title>
        <authorList>
            <person name="Yu S."/>
            <person name="Zheng W."/>
            <person name="Huang Y."/>
        </authorList>
    </citation>
    <scope>NUCLEOTIDE SEQUENCE [LARGE SCALE GENOMIC DNA]</scope>
    <source>
        <strain evidence="7 8">SaN35-3</strain>
    </source>
</reference>
<dbReference type="CDD" id="cd06781">
    <property type="entry name" value="cpPDZ_BsHtra-like"/>
    <property type="match status" value="1"/>
</dbReference>
<proteinExistence type="inferred from homology"/>
<dbReference type="SUPFAM" id="SSF50156">
    <property type="entry name" value="PDZ domain-like"/>
    <property type="match status" value="1"/>
</dbReference>
<protein>
    <submittedName>
        <fullName evidence="7">S1C family serine protease</fullName>
        <ecNumber evidence="7">3.4.21.-</ecNumber>
    </submittedName>
</protein>
<evidence type="ECO:0000259" key="6">
    <source>
        <dbReference type="PROSITE" id="PS50106"/>
    </source>
</evidence>
<evidence type="ECO:0000313" key="8">
    <source>
        <dbReference type="Proteomes" id="UP001197974"/>
    </source>
</evidence>
<evidence type="ECO:0000256" key="4">
    <source>
        <dbReference type="ARBA" id="ARBA00022825"/>
    </source>
</evidence>
<dbReference type="Proteomes" id="UP001197974">
    <property type="component" value="Chromosome"/>
</dbReference>
<dbReference type="PROSITE" id="PS50106">
    <property type="entry name" value="PDZ"/>
    <property type="match status" value="1"/>
</dbReference>
<keyword evidence="4" id="KW-0720">Serine protease</keyword>
<accession>A0ABY9JSY8</accession>
<keyword evidence="8" id="KW-1185">Reference proteome</keyword>
<dbReference type="InterPro" id="IPR036034">
    <property type="entry name" value="PDZ_sf"/>
</dbReference>
<dbReference type="InterPro" id="IPR009003">
    <property type="entry name" value="Peptidase_S1_PA"/>
</dbReference>
<evidence type="ECO:0000256" key="1">
    <source>
        <dbReference type="ARBA" id="ARBA00010541"/>
    </source>
</evidence>
<dbReference type="SMART" id="SM00228">
    <property type="entry name" value="PDZ"/>
    <property type="match status" value="1"/>
</dbReference>
<keyword evidence="5" id="KW-0812">Transmembrane</keyword>
<dbReference type="InterPro" id="IPR001940">
    <property type="entry name" value="Peptidase_S1C"/>
</dbReference>
<dbReference type="PANTHER" id="PTHR22939">
    <property type="entry name" value="SERINE PROTEASE FAMILY S1C HTRA-RELATED"/>
    <property type="match status" value="1"/>
</dbReference>
<dbReference type="EC" id="3.4.21.-" evidence="7"/>
<sequence>MGYYDQDYIQNDNQKKGGKGKPFFYGLVGAIIGGVLVISSGPLLSQFDNGTGNNASSITSDENGETTVEEVKTLNVDVNSSVTEAVEKVSDAVVGVSNIQEQSFWDQTQQTTSGTGSGVVYKTQGDKAYIVTNNHVVEGASQLEIIIGDDEHIPAELIGTDALTDLAVVTVDASRVSTVAEFANSDSVKTGETVLAIGNPLGLDFAGSVTQGIISGTERAIPVDINGDGTYDWQAEVMQTDAAINPGNSGGALVNLDGKVIGINSMKIAESAVEGIGLAIPTSIVEPVIADLEEFGEVKRPYMGLGLQSLGDISSYHYQNTLFLPEDVKQGVVVMSVELNSPASNAGLQEKDVIVEINGEPTDNVIDLRKQLYKNDIGDTIEVNYYREGELQTTSMKLAEQAY</sequence>
<keyword evidence="3 7" id="KW-0378">Hydrolase</keyword>
<name>A0ABY9JSY8_9BACI</name>
<keyword evidence="5" id="KW-1133">Transmembrane helix</keyword>
<dbReference type="SUPFAM" id="SSF50494">
    <property type="entry name" value="Trypsin-like serine proteases"/>
    <property type="match status" value="1"/>
</dbReference>
<evidence type="ECO:0000256" key="5">
    <source>
        <dbReference type="SAM" id="Phobius"/>
    </source>
</evidence>
<dbReference type="RefSeq" id="WP_226541374.1">
    <property type="nucleotide sequence ID" value="NZ_CP129013.1"/>
</dbReference>
<keyword evidence="2 7" id="KW-0645">Protease</keyword>
<dbReference type="Pfam" id="PF13180">
    <property type="entry name" value="PDZ_2"/>
    <property type="match status" value="1"/>
</dbReference>
<dbReference type="GO" id="GO:0008233">
    <property type="term" value="F:peptidase activity"/>
    <property type="evidence" value="ECO:0007669"/>
    <property type="project" value="UniProtKB-KW"/>
</dbReference>
<dbReference type="InterPro" id="IPR043504">
    <property type="entry name" value="Peptidase_S1_PA_chymotrypsin"/>
</dbReference>
<dbReference type="InterPro" id="IPR001478">
    <property type="entry name" value="PDZ"/>
</dbReference>
<dbReference type="EMBL" id="CP129013">
    <property type="protein sequence ID" value="WLR41858.1"/>
    <property type="molecule type" value="Genomic_DNA"/>
</dbReference>
<gene>
    <name evidence="7" type="ORF">LC087_13545</name>
</gene>
<dbReference type="Gene3D" id="2.40.10.10">
    <property type="entry name" value="Trypsin-like serine proteases"/>
    <property type="match status" value="2"/>
</dbReference>
<evidence type="ECO:0000256" key="3">
    <source>
        <dbReference type="ARBA" id="ARBA00022801"/>
    </source>
</evidence>
<organism evidence="7 8">
    <name type="scientific">Bacillus carboniphilus</name>
    <dbReference type="NCBI Taxonomy" id="86663"/>
    <lineage>
        <taxon>Bacteria</taxon>
        <taxon>Bacillati</taxon>
        <taxon>Bacillota</taxon>
        <taxon>Bacilli</taxon>
        <taxon>Bacillales</taxon>
        <taxon>Bacillaceae</taxon>
        <taxon>Bacillus</taxon>
    </lineage>
</organism>
<dbReference type="PRINTS" id="PR00834">
    <property type="entry name" value="PROTEASES2C"/>
</dbReference>
<feature type="domain" description="PDZ" evidence="6">
    <location>
        <begin position="305"/>
        <end position="365"/>
    </location>
</feature>
<evidence type="ECO:0000313" key="7">
    <source>
        <dbReference type="EMBL" id="WLR41858.1"/>
    </source>
</evidence>
<dbReference type="GO" id="GO:0006508">
    <property type="term" value="P:proteolysis"/>
    <property type="evidence" value="ECO:0007669"/>
    <property type="project" value="UniProtKB-KW"/>
</dbReference>
<keyword evidence="5" id="KW-0472">Membrane</keyword>
<feature type="transmembrane region" description="Helical" evidence="5">
    <location>
        <begin position="23"/>
        <end position="44"/>
    </location>
</feature>
<evidence type="ECO:0000256" key="2">
    <source>
        <dbReference type="ARBA" id="ARBA00022670"/>
    </source>
</evidence>
<dbReference type="Gene3D" id="2.30.42.10">
    <property type="match status" value="1"/>
</dbReference>
<dbReference type="Pfam" id="PF13365">
    <property type="entry name" value="Trypsin_2"/>
    <property type="match status" value="1"/>
</dbReference>
<dbReference type="PANTHER" id="PTHR22939:SF129">
    <property type="entry name" value="SERINE PROTEASE HTRA2, MITOCHONDRIAL"/>
    <property type="match status" value="1"/>
</dbReference>